<keyword evidence="7" id="KW-0479">Metal-binding</keyword>
<gene>
    <name evidence="15" type="ORF">IAE60_13050</name>
</gene>
<accession>A0A7G9T9U0</accession>
<dbReference type="GO" id="GO:0046872">
    <property type="term" value="F:metal ion binding"/>
    <property type="evidence" value="ECO:0007669"/>
    <property type="project" value="UniProtKB-KW"/>
</dbReference>
<feature type="transmembrane region" description="Helical" evidence="13">
    <location>
        <begin position="16"/>
        <end position="38"/>
    </location>
</feature>
<evidence type="ECO:0000256" key="2">
    <source>
        <dbReference type="ARBA" id="ARBA00004651"/>
    </source>
</evidence>
<dbReference type="PANTHER" id="PTHR30529">
    <property type="entry name" value="CYTOCHROME B561"/>
    <property type="match status" value="1"/>
</dbReference>
<comment type="similarity">
    <text evidence="12">Belongs to the cytochrome b561 family.</text>
</comment>
<dbReference type="GO" id="GO:0020037">
    <property type="term" value="F:heme binding"/>
    <property type="evidence" value="ECO:0007669"/>
    <property type="project" value="TreeGrafter"/>
</dbReference>
<feature type="domain" description="Cytochrome b561 bacterial/Ni-hydrogenase" evidence="14">
    <location>
        <begin position="10"/>
        <end position="180"/>
    </location>
</feature>
<evidence type="ECO:0000256" key="5">
    <source>
        <dbReference type="ARBA" id="ARBA00022617"/>
    </source>
</evidence>
<evidence type="ECO:0000256" key="9">
    <source>
        <dbReference type="ARBA" id="ARBA00022989"/>
    </source>
</evidence>
<name>A0A7G9T9U0_PSEMX</name>
<keyword evidence="5" id="KW-0349">Heme</keyword>
<dbReference type="GO" id="GO:0022904">
    <property type="term" value="P:respiratory electron transport chain"/>
    <property type="evidence" value="ECO:0007669"/>
    <property type="project" value="InterPro"/>
</dbReference>
<comment type="cofactor">
    <cofactor evidence="1">
        <name>heme b</name>
        <dbReference type="ChEBI" id="CHEBI:60344"/>
    </cofactor>
</comment>
<dbReference type="GO" id="GO:0009055">
    <property type="term" value="F:electron transfer activity"/>
    <property type="evidence" value="ECO:0007669"/>
    <property type="project" value="InterPro"/>
</dbReference>
<dbReference type="RefSeq" id="WP_187572589.1">
    <property type="nucleotide sequence ID" value="NZ_CP060731.1"/>
</dbReference>
<evidence type="ECO:0000313" key="16">
    <source>
        <dbReference type="Proteomes" id="UP000515838"/>
    </source>
</evidence>
<feature type="transmembrane region" description="Helical" evidence="13">
    <location>
        <begin position="150"/>
        <end position="169"/>
    </location>
</feature>
<keyword evidence="8" id="KW-0249">Electron transport</keyword>
<evidence type="ECO:0000256" key="1">
    <source>
        <dbReference type="ARBA" id="ARBA00001970"/>
    </source>
</evidence>
<dbReference type="InterPro" id="IPR011577">
    <property type="entry name" value="Cyt_b561_bac/Ni-Hgenase"/>
</dbReference>
<dbReference type="AlphaFoldDB" id="A0A7G9T9U0"/>
<dbReference type="Pfam" id="PF01292">
    <property type="entry name" value="Ni_hydr_CYTB"/>
    <property type="match status" value="1"/>
</dbReference>
<evidence type="ECO:0000256" key="8">
    <source>
        <dbReference type="ARBA" id="ARBA00022982"/>
    </source>
</evidence>
<dbReference type="InterPro" id="IPR052168">
    <property type="entry name" value="Cytochrome_b561_oxidase"/>
</dbReference>
<feature type="transmembrane region" description="Helical" evidence="13">
    <location>
        <begin position="50"/>
        <end position="69"/>
    </location>
</feature>
<keyword evidence="4" id="KW-1003">Cell membrane</keyword>
<evidence type="ECO:0000256" key="3">
    <source>
        <dbReference type="ARBA" id="ARBA00022448"/>
    </source>
</evidence>
<evidence type="ECO:0000256" key="10">
    <source>
        <dbReference type="ARBA" id="ARBA00023004"/>
    </source>
</evidence>
<sequence length="182" mass="20524">MGDADKTLTFNRWSIALHWAMVVLFVLVYALIELRVLFEKGSVPRDTMKNLHFMFGLLIFALVWLRLFLRLRYPAPPIVPAVPAWQRLASGSVQVALYAFMIAQPLMGWIVLSAAGKPIPFFGLHLPALVGLDKPFAESVEHLHSTVGRVFYAVIGLHALAALVHHYLWKDNTLRRMLPGRA</sequence>
<comment type="subcellular location">
    <subcellularLocation>
        <location evidence="2">Cell membrane</location>
        <topology evidence="2">Multi-pass membrane protein</topology>
    </subcellularLocation>
</comment>
<evidence type="ECO:0000256" key="13">
    <source>
        <dbReference type="SAM" id="Phobius"/>
    </source>
</evidence>
<feature type="transmembrane region" description="Helical" evidence="13">
    <location>
        <begin position="109"/>
        <end position="130"/>
    </location>
</feature>
<evidence type="ECO:0000256" key="6">
    <source>
        <dbReference type="ARBA" id="ARBA00022692"/>
    </source>
</evidence>
<proteinExistence type="inferred from homology"/>
<dbReference type="PANTHER" id="PTHR30529:SF3">
    <property type="entry name" value="CYTOCHROME B561 HOMOLOG 1"/>
    <property type="match status" value="1"/>
</dbReference>
<dbReference type="Proteomes" id="UP000515838">
    <property type="component" value="Chromosome"/>
</dbReference>
<dbReference type="EMBL" id="CP060731">
    <property type="protein sequence ID" value="QNN76865.1"/>
    <property type="molecule type" value="Genomic_DNA"/>
</dbReference>
<feature type="transmembrane region" description="Helical" evidence="13">
    <location>
        <begin position="84"/>
        <end position="102"/>
    </location>
</feature>
<keyword evidence="10" id="KW-0408">Iron</keyword>
<evidence type="ECO:0000313" key="15">
    <source>
        <dbReference type="EMBL" id="QNN76865.1"/>
    </source>
</evidence>
<evidence type="ECO:0000256" key="7">
    <source>
        <dbReference type="ARBA" id="ARBA00022723"/>
    </source>
</evidence>
<dbReference type="GO" id="GO:0005886">
    <property type="term" value="C:plasma membrane"/>
    <property type="evidence" value="ECO:0007669"/>
    <property type="project" value="UniProtKB-SubCell"/>
</dbReference>
<evidence type="ECO:0000259" key="14">
    <source>
        <dbReference type="Pfam" id="PF01292"/>
    </source>
</evidence>
<evidence type="ECO:0000256" key="11">
    <source>
        <dbReference type="ARBA" id="ARBA00023136"/>
    </source>
</evidence>
<reference evidence="15 16" key="1">
    <citation type="submission" date="2020-08" db="EMBL/GenBank/DDBJ databases">
        <title>Streptomycin Non-resistant strain, P. mexicana.</title>
        <authorList>
            <person name="Ganesh-Kumar S."/>
            <person name="Zhe T."/>
            <person name="Yu Z."/>
            <person name="Min Y."/>
        </authorList>
    </citation>
    <scope>NUCLEOTIDE SEQUENCE [LARGE SCALE GENOMIC DNA]</scope>
    <source>
        <strain evidence="15 16">GTZY2</strain>
    </source>
</reference>
<dbReference type="InterPro" id="IPR016174">
    <property type="entry name" value="Di-haem_cyt_TM"/>
</dbReference>
<keyword evidence="6 13" id="KW-0812">Transmembrane</keyword>
<dbReference type="SUPFAM" id="SSF81342">
    <property type="entry name" value="Transmembrane di-heme cytochromes"/>
    <property type="match status" value="1"/>
</dbReference>
<keyword evidence="3" id="KW-0813">Transport</keyword>
<keyword evidence="9 13" id="KW-1133">Transmembrane helix</keyword>
<evidence type="ECO:0000256" key="12">
    <source>
        <dbReference type="ARBA" id="ARBA00037975"/>
    </source>
</evidence>
<protein>
    <submittedName>
        <fullName evidence="15">Cytochrome b</fullName>
    </submittedName>
</protein>
<keyword evidence="11 13" id="KW-0472">Membrane</keyword>
<organism evidence="15 16">
    <name type="scientific">Pseudoxanthomonas mexicana</name>
    <dbReference type="NCBI Taxonomy" id="128785"/>
    <lineage>
        <taxon>Bacteria</taxon>
        <taxon>Pseudomonadati</taxon>
        <taxon>Pseudomonadota</taxon>
        <taxon>Gammaproteobacteria</taxon>
        <taxon>Lysobacterales</taxon>
        <taxon>Lysobacteraceae</taxon>
        <taxon>Pseudoxanthomonas</taxon>
    </lineage>
</organism>
<evidence type="ECO:0000256" key="4">
    <source>
        <dbReference type="ARBA" id="ARBA00022475"/>
    </source>
</evidence>
<dbReference type="GeneID" id="81471904"/>